<protein>
    <submittedName>
        <fullName evidence="1">Uncharacterized protein</fullName>
    </submittedName>
</protein>
<sequence length="119" mass="13376">MFQTEPVTWEQATQEHAYCYSCYRGLDGSEENFHAYYVSPTSDGQLVPSAFSLLEIALACEALTKPPTIARVYRQLLEDGMVWTKDSVQAALHVLFPESIPAAFVERRRECSEGKGIPE</sequence>
<evidence type="ECO:0000313" key="2">
    <source>
        <dbReference type="Proteomes" id="UP000287171"/>
    </source>
</evidence>
<name>A0A402BLF8_9CHLR</name>
<dbReference type="AlphaFoldDB" id="A0A402BLF8"/>
<accession>A0A402BLF8</accession>
<dbReference type="RefSeq" id="WP_126632172.1">
    <property type="nucleotide sequence ID" value="NZ_BIFT01000003.1"/>
</dbReference>
<proteinExistence type="predicted"/>
<dbReference type="Proteomes" id="UP000287171">
    <property type="component" value="Unassembled WGS sequence"/>
</dbReference>
<reference evidence="2" key="1">
    <citation type="submission" date="2018-12" db="EMBL/GenBank/DDBJ databases">
        <title>Tengunoibacter tsumagoiensis gen. nov., sp. nov., Dictyobacter kobayashii sp. nov., D. alpinus sp. nov., and D. joshuensis sp. nov. and description of Dictyobacteraceae fam. nov. within the order Ktedonobacterales isolated from Tengu-no-mugimeshi.</title>
        <authorList>
            <person name="Wang C.M."/>
            <person name="Zheng Y."/>
            <person name="Sakai Y."/>
            <person name="Toyoda A."/>
            <person name="Minakuchi Y."/>
            <person name="Abe K."/>
            <person name="Yokota A."/>
            <person name="Yabe S."/>
        </authorList>
    </citation>
    <scope>NUCLEOTIDE SEQUENCE [LARGE SCALE GENOMIC DNA]</scope>
    <source>
        <strain evidence="2">Uno16</strain>
    </source>
</reference>
<gene>
    <name evidence="1" type="ORF">KDA_76650</name>
</gene>
<keyword evidence="2" id="KW-1185">Reference proteome</keyword>
<organism evidence="1 2">
    <name type="scientific">Dictyobacter alpinus</name>
    <dbReference type="NCBI Taxonomy" id="2014873"/>
    <lineage>
        <taxon>Bacteria</taxon>
        <taxon>Bacillati</taxon>
        <taxon>Chloroflexota</taxon>
        <taxon>Ktedonobacteria</taxon>
        <taxon>Ktedonobacterales</taxon>
        <taxon>Dictyobacteraceae</taxon>
        <taxon>Dictyobacter</taxon>
    </lineage>
</organism>
<dbReference type="EMBL" id="BIFT01000003">
    <property type="protein sequence ID" value="GCE32181.1"/>
    <property type="molecule type" value="Genomic_DNA"/>
</dbReference>
<comment type="caution">
    <text evidence="1">The sequence shown here is derived from an EMBL/GenBank/DDBJ whole genome shotgun (WGS) entry which is preliminary data.</text>
</comment>
<evidence type="ECO:0000313" key="1">
    <source>
        <dbReference type="EMBL" id="GCE32181.1"/>
    </source>
</evidence>